<dbReference type="Gene3D" id="3.20.20.300">
    <property type="entry name" value="Glycoside hydrolase, family 3, N-terminal domain"/>
    <property type="match status" value="1"/>
</dbReference>
<dbReference type="Gene3D" id="3.40.50.1700">
    <property type="entry name" value="Glycoside hydrolase family 3 C-terminal domain"/>
    <property type="match status" value="1"/>
</dbReference>
<gene>
    <name evidence="4" type="ORF">WJX64_00700</name>
</gene>
<dbReference type="InterPro" id="IPR017853">
    <property type="entry name" value="GH"/>
</dbReference>
<name>A0ABU9VZ88_9MICO</name>
<dbReference type="InterPro" id="IPR050288">
    <property type="entry name" value="Cellulose_deg_GH3"/>
</dbReference>
<dbReference type="InterPro" id="IPR001764">
    <property type="entry name" value="Glyco_hydro_3_N"/>
</dbReference>
<dbReference type="Pfam" id="PF01915">
    <property type="entry name" value="Glyco_hydro_3_C"/>
    <property type="match status" value="1"/>
</dbReference>
<accession>A0ABU9VZ88</accession>
<dbReference type="GO" id="GO:0016787">
    <property type="term" value="F:hydrolase activity"/>
    <property type="evidence" value="ECO:0007669"/>
    <property type="project" value="UniProtKB-KW"/>
</dbReference>
<dbReference type="InterPro" id="IPR002772">
    <property type="entry name" value="Glyco_hydro_3_C"/>
</dbReference>
<evidence type="ECO:0000313" key="5">
    <source>
        <dbReference type="Proteomes" id="UP001425155"/>
    </source>
</evidence>
<keyword evidence="5" id="KW-1185">Reference proteome</keyword>
<dbReference type="InterPro" id="IPR036962">
    <property type="entry name" value="Glyco_hydro_3_N_sf"/>
</dbReference>
<evidence type="ECO:0000256" key="2">
    <source>
        <dbReference type="ARBA" id="ARBA00022801"/>
    </source>
</evidence>
<keyword evidence="2 4" id="KW-0378">Hydrolase</keyword>
<dbReference type="SUPFAM" id="SSF52279">
    <property type="entry name" value="Beta-D-glucan exohydrolase, C-terminal domain"/>
    <property type="match status" value="1"/>
</dbReference>
<evidence type="ECO:0000313" key="4">
    <source>
        <dbReference type="EMBL" id="MEN1945057.1"/>
    </source>
</evidence>
<dbReference type="PANTHER" id="PTHR42715:SF10">
    <property type="entry name" value="BETA-GLUCOSIDASE"/>
    <property type="match status" value="1"/>
</dbReference>
<evidence type="ECO:0000256" key="1">
    <source>
        <dbReference type="ARBA" id="ARBA00005336"/>
    </source>
</evidence>
<protein>
    <submittedName>
        <fullName evidence="4">Glycoside hydrolase family 3 N-terminal domain-containing protein</fullName>
    </submittedName>
</protein>
<dbReference type="SMART" id="SM01217">
    <property type="entry name" value="Fn3_like"/>
    <property type="match status" value="1"/>
</dbReference>
<proteinExistence type="inferred from homology"/>
<reference evidence="4 5" key="1">
    <citation type="submission" date="2024-03" db="EMBL/GenBank/DDBJ databases">
        <title>YIM 134122 draft genome.</title>
        <authorList>
            <person name="Zuo S."/>
            <person name="Xiong L."/>
        </authorList>
    </citation>
    <scope>NUCLEOTIDE SEQUENCE [LARGE SCALE GENOMIC DNA]</scope>
    <source>
        <strain evidence="4 5">YIM 134122</strain>
    </source>
</reference>
<dbReference type="PANTHER" id="PTHR42715">
    <property type="entry name" value="BETA-GLUCOSIDASE"/>
    <property type="match status" value="1"/>
</dbReference>
<sequence length="750" mass="78288">MNTEATRAELSLEEMTSLLSGADFASTKALPERGIGAVVMTDGPHGVAMNLPDWSGKVAATCFPTATNLASTWNLELIEQVGRAIGAEARTAGANVLLGPGMNIKRSPLGGRNFEYYSEDPLVTGASAGAFVRGVQSAGVGACIKHFAVNNQETDRMRVSAEVSDRALKEIYLAGFEQVVRDAKPWMVMASYNRINGVYAAENPWLLTQTLRDDWGFDGVVVSDWGAVDDRVRSLSAGLDLEMPSTSGASDRRVEEAVRRGDVSEDAVWSSADRLVALARRAHAATAGGPVDQVQHDALALEAARESIVLLKNDGGGLPVTPGASIAVLGELAERPRIQGGGSSSVNARRTGSLLDALRVGEGSVRYARAYDLDAEGTDDALVAEAVEVARAADTTIVVLGLPADAESEGYDRAGIALPSAQVTLLRAVSEAARTLVVVLNSGGVLSTEWSGLANTILTIGLPGQAGPQALSDVIHGRANPSGRLAETIPVSLASHPSAVSFPGEGGKSYYGEGVFVGYRYFDTVGAPVGFAFGHGLGYTTFSIGDAGIRREGGDLVLSAVVSNTGEVAGAEVVQAYLRPPSGGARRPAQTLAGYTKVPLQPGETATVEIRIPRRALARYDEATGDWAVDAGAWTVAVGSSSRDIRCTIQVEIESGATEAPLGIDSTLAEWMAHPDAGPDLTRRLRDAEPSGQTIGLLTNPMALTMIGGMPIHRLSVDEGNALTLDILQAVLGDLSIDVLRSTGQVGRGE</sequence>
<dbReference type="Gene3D" id="2.60.40.10">
    <property type="entry name" value="Immunoglobulins"/>
    <property type="match status" value="1"/>
</dbReference>
<dbReference type="InterPro" id="IPR036881">
    <property type="entry name" value="Glyco_hydro_3_C_sf"/>
</dbReference>
<dbReference type="Proteomes" id="UP001425155">
    <property type="component" value="Unassembled WGS sequence"/>
</dbReference>
<comment type="caution">
    <text evidence="4">The sequence shown here is derived from an EMBL/GenBank/DDBJ whole genome shotgun (WGS) entry which is preliminary data.</text>
</comment>
<dbReference type="Pfam" id="PF00933">
    <property type="entry name" value="Glyco_hydro_3"/>
    <property type="match status" value="1"/>
</dbReference>
<feature type="domain" description="Fibronectin type III-like" evidence="3">
    <location>
        <begin position="572"/>
        <end position="642"/>
    </location>
</feature>
<comment type="similarity">
    <text evidence="1">Belongs to the glycosyl hydrolase 3 family.</text>
</comment>
<dbReference type="InterPro" id="IPR013783">
    <property type="entry name" value="Ig-like_fold"/>
</dbReference>
<dbReference type="PRINTS" id="PR00133">
    <property type="entry name" value="GLHYDRLASE3"/>
</dbReference>
<dbReference type="Pfam" id="PF14310">
    <property type="entry name" value="Fn3-like"/>
    <property type="match status" value="1"/>
</dbReference>
<dbReference type="InterPro" id="IPR026891">
    <property type="entry name" value="Fn3-like"/>
</dbReference>
<dbReference type="RefSeq" id="WP_342110819.1">
    <property type="nucleotide sequence ID" value="NZ_JBCAUN010000001.1"/>
</dbReference>
<evidence type="ECO:0000259" key="3">
    <source>
        <dbReference type="SMART" id="SM01217"/>
    </source>
</evidence>
<dbReference type="SUPFAM" id="SSF51445">
    <property type="entry name" value="(Trans)glycosidases"/>
    <property type="match status" value="1"/>
</dbReference>
<organism evidence="4 5">
    <name type="scientific">Leifsonia stereocauli</name>
    <dbReference type="NCBI Taxonomy" id="3134136"/>
    <lineage>
        <taxon>Bacteria</taxon>
        <taxon>Bacillati</taxon>
        <taxon>Actinomycetota</taxon>
        <taxon>Actinomycetes</taxon>
        <taxon>Micrococcales</taxon>
        <taxon>Microbacteriaceae</taxon>
        <taxon>Leifsonia</taxon>
    </lineage>
</organism>
<dbReference type="EMBL" id="JBCLVG010000001">
    <property type="protein sequence ID" value="MEN1945057.1"/>
    <property type="molecule type" value="Genomic_DNA"/>
</dbReference>